<keyword evidence="11" id="KW-1133">Transmembrane helix</keyword>
<comment type="subcellular location">
    <subcellularLocation>
        <location evidence="2">Cell membrane</location>
        <topology evidence="2">Multi-pass membrane protein</topology>
    </subcellularLocation>
</comment>
<dbReference type="SUPFAM" id="SSF47384">
    <property type="entry name" value="Homodimeric domain of signal transducing histidine kinase"/>
    <property type="match status" value="1"/>
</dbReference>
<dbReference type="PANTHER" id="PTHR44936">
    <property type="entry name" value="SENSOR PROTEIN CREC"/>
    <property type="match status" value="1"/>
</dbReference>
<keyword evidence="10" id="KW-0175">Coiled coil</keyword>
<dbReference type="Pfam" id="PF02518">
    <property type="entry name" value="HATPase_c"/>
    <property type="match status" value="1"/>
</dbReference>
<feature type="transmembrane region" description="Helical" evidence="11">
    <location>
        <begin position="38"/>
        <end position="57"/>
    </location>
</feature>
<dbReference type="SMART" id="SM00388">
    <property type="entry name" value="HisKA"/>
    <property type="match status" value="1"/>
</dbReference>
<evidence type="ECO:0000256" key="10">
    <source>
        <dbReference type="SAM" id="Coils"/>
    </source>
</evidence>
<evidence type="ECO:0000313" key="14">
    <source>
        <dbReference type="EMBL" id="SDL83318.1"/>
    </source>
</evidence>
<evidence type="ECO:0000256" key="1">
    <source>
        <dbReference type="ARBA" id="ARBA00000085"/>
    </source>
</evidence>
<dbReference type="RefSeq" id="WP_091766590.1">
    <property type="nucleotide sequence ID" value="NZ_FNHG01000002.1"/>
</dbReference>
<organism evidence="14 15">
    <name type="scientific">Maricaulis salignorans</name>
    <dbReference type="NCBI Taxonomy" id="144026"/>
    <lineage>
        <taxon>Bacteria</taxon>
        <taxon>Pseudomonadati</taxon>
        <taxon>Pseudomonadota</taxon>
        <taxon>Alphaproteobacteria</taxon>
        <taxon>Maricaulales</taxon>
        <taxon>Maricaulaceae</taxon>
        <taxon>Maricaulis</taxon>
    </lineage>
</organism>
<evidence type="ECO:0000256" key="7">
    <source>
        <dbReference type="ARBA" id="ARBA00022741"/>
    </source>
</evidence>
<keyword evidence="9" id="KW-0067">ATP-binding</keyword>
<name>A0A1G9N9X4_9PROT</name>
<dbReference type="InterPro" id="IPR003594">
    <property type="entry name" value="HATPase_dom"/>
</dbReference>
<keyword evidence="11" id="KW-0472">Membrane</keyword>
<dbReference type="InterPro" id="IPR004358">
    <property type="entry name" value="Sig_transdc_His_kin-like_C"/>
</dbReference>
<dbReference type="Pfam" id="PF00512">
    <property type="entry name" value="HisKA"/>
    <property type="match status" value="1"/>
</dbReference>
<dbReference type="CDD" id="cd00082">
    <property type="entry name" value="HisKA"/>
    <property type="match status" value="1"/>
</dbReference>
<feature type="transmembrane region" description="Helical" evidence="11">
    <location>
        <begin position="189"/>
        <end position="213"/>
    </location>
</feature>
<dbReference type="Proteomes" id="UP000199759">
    <property type="component" value="Unassembled WGS sequence"/>
</dbReference>
<protein>
    <recommendedName>
        <fullName evidence="3">histidine kinase</fullName>
        <ecNumber evidence="3">2.7.13.3</ecNumber>
    </recommendedName>
</protein>
<dbReference type="InterPro" id="IPR036097">
    <property type="entry name" value="HisK_dim/P_sf"/>
</dbReference>
<dbReference type="STRING" id="144026.SAMN04488568_102274"/>
<evidence type="ECO:0000256" key="9">
    <source>
        <dbReference type="ARBA" id="ARBA00022840"/>
    </source>
</evidence>
<keyword evidence="6" id="KW-0808">Transferase</keyword>
<dbReference type="PROSITE" id="PS50885">
    <property type="entry name" value="HAMP"/>
    <property type="match status" value="1"/>
</dbReference>
<feature type="domain" description="Histidine kinase" evidence="12">
    <location>
        <begin position="279"/>
        <end position="487"/>
    </location>
</feature>
<proteinExistence type="predicted"/>
<dbReference type="InterPro" id="IPR003660">
    <property type="entry name" value="HAMP_dom"/>
</dbReference>
<reference evidence="14 15" key="1">
    <citation type="submission" date="2016-10" db="EMBL/GenBank/DDBJ databases">
        <authorList>
            <person name="de Groot N.N."/>
        </authorList>
    </citation>
    <scope>NUCLEOTIDE SEQUENCE [LARGE SCALE GENOMIC DNA]</scope>
    <source>
        <strain evidence="14 15">DSM 16077</strain>
    </source>
</reference>
<dbReference type="PANTHER" id="PTHR44936:SF10">
    <property type="entry name" value="SENSOR PROTEIN RSTB"/>
    <property type="match status" value="1"/>
</dbReference>
<dbReference type="OrthoDB" id="9784218at2"/>
<dbReference type="InterPro" id="IPR005467">
    <property type="entry name" value="His_kinase_dom"/>
</dbReference>
<keyword evidence="11" id="KW-0812">Transmembrane</keyword>
<dbReference type="Gene3D" id="3.30.565.10">
    <property type="entry name" value="Histidine kinase-like ATPase, C-terminal domain"/>
    <property type="match status" value="1"/>
</dbReference>
<dbReference type="PROSITE" id="PS50109">
    <property type="entry name" value="HIS_KIN"/>
    <property type="match status" value="1"/>
</dbReference>
<evidence type="ECO:0000313" key="15">
    <source>
        <dbReference type="Proteomes" id="UP000199759"/>
    </source>
</evidence>
<dbReference type="SUPFAM" id="SSF55874">
    <property type="entry name" value="ATPase domain of HSP90 chaperone/DNA topoisomerase II/histidine kinase"/>
    <property type="match status" value="1"/>
</dbReference>
<dbReference type="GO" id="GO:0000155">
    <property type="term" value="F:phosphorelay sensor kinase activity"/>
    <property type="evidence" value="ECO:0007669"/>
    <property type="project" value="InterPro"/>
</dbReference>
<feature type="coiled-coil region" evidence="10">
    <location>
        <begin position="246"/>
        <end position="273"/>
    </location>
</feature>
<dbReference type="EMBL" id="FNHG01000002">
    <property type="protein sequence ID" value="SDL83318.1"/>
    <property type="molecule type" value="Genomic_DNA"/>
</dbReference>
<dbReference type="GO" id="GO:0005886">
    <property type="term" value="C:plasma membrane"/>
    <property type="evidence" value="ECO:0007669"/>
    <property type="project" value="UniProtKB-SubCell"/>
</dbReference>
<dbReference type="AlphaFoldDB" id="A0A1G9N9X4"/>
<dbReference type="PRINTS" id="PR00344">
    <property type="entry name" value="BCTRLSENSOR"/>
</dbReference>
<dbReference type="GO" id="GO:0005524">
    <property type="term" value="F:ATP binding"/>
    <property type="evidence" value="ECO:0007669"/>
    <property type="project" value="UniProtKB-KW"/>
</dbReference>
<keyword evidence="4" id="KW-1003">Cell membrane</keyword>
<dbReference type="InterPro" id="IPR003661">
    <property type="entry name" value="HisK_dim/P_dom"/>
</dbReference>
<keyword evidence="5" id="KW-0597">Phosphoprotein</keyword>
<evidence type="ECO:0000256" key="11">
    <source>
        <dbReference type="SAM" id="Phobius"/>
    </source>
</evidence>
<gene>
    <name evidence="14" type="ORF">SAMN04488568_102274</name>
</gene>
<evidence type="ECO:0000256" key="8">
    <source>
        <dbReference type="ARBA" id="ARBA00022777"/>
    </source>
</evidence>
<dbReference type="Gene3D" id="1.10.287.130">
    <property type="match status" value="1"/>
</dbReference>
<keyword evidence="7" id="KW-0547">Nucleotide-binding</keyword>
<dbReference type="EC" id="2.7.13.3" evidence="3"/>
<evidence type="ECO:0000259" key="13">
    <source>
        <dbReference type="PROSITE" id="PS50885"/>
    </source>
</evidence>
<evidence type="ECO:0000256" key="4">
    <source>
        <dbReference type="ARBA" id="ARBA00022475"/>
    </source>
</evidence>
<dbReference type="InterPro" id="IPR036890">
    <property type="entry name" value="HATPase_C_sf"/>
</dbReference>
<evidence type="ECO:0000259" key="12">
    <source>
        <dbReference type="PROSITE" id="PS50109"/>
    </source>
</evidence>
<evidence type="ECO:0000256" key="2">
    <source>
        <dbReference type="ARBA" id="ARBA00004651"/>
    </source>
</evidence>
<accession>A0A1G9N9X4</accession>
<keyword evidence="8 14" id="KW-0418">Kinase</keyword>
<dbReference type="CDD" id="cd00075">
    <property type="entry name" value="HATPase"/>
    <property type="match status" value="1"/>
</dbReference>
<comment type="catalytic activity">
    <reaction evidence="1">
        <text>ATP + protein L-histidine = ADP + protein N-phospho-L-histidine.</text>
        <dbReference type="EC" id="2.7.13.3"/>
    </reaction>
</comment>
<feature type="domain" description="HAMP" evidence="13">
    <location>
        <begin position="210"/>
        <end position="265"/>
    </location>
</feature>
<dbReference type="InterPro" id="IPR050980">
    <property type="entry name" value="2C_sensor_his_kinase"/>
</dbReference>
<dbReference type="SMART" id="SM00387">
    <property type="entry name" value="HATPase_c"/>
    <property type="match status" value="1"/>
</dbReference>
<evidence type="ECO:0000256" key="6">
    <source>
        <dbReference type="ARBA" id="ARBA00022679"/>
    </source>
</evidence>
<keyword evidence="15" id="KW-1185">Reference proteome</keyword>
<sequence>MNDPTPPNPDAPREPLNRLGGAVAALCRGLIESLPGQLLMLTVGLIAIGVVLVYFPASAGYRLQWMMGRAEAAHLAALAADVAPGGALGEDEVWALLAGADAVAVSRVRNGMNELVLYAGPIDGPLVESDVRTTGWVGHVRDTVGTLTAGPGRFVRIRATPMGRPDELIDVIVPEAPLKAELADFSRRYLAYSVLIALGVGVIIYLSLFYLFVRPMRRLATAMIRFRDAPHDPARTIRPGGARNEIGQAETELARMQTEIRQALHQRERLAALGEAVATINHDLRNVLASAQLVSDRLATDSDERVRGMGQRLVRAVDRGVRLCEATLEFGRAEESPPVRQSVILADLLEEAADDALLVEGGAGIDWRNHAGPDQVIQADPDHGHRIFLNLFRNAIQAMAGSDAPAVLEVSASGETGFFRIEVRDTGPGLPLRAQDKLFRPFAGSTKRGGTGLGLSIARELARAHGGDIELVSTGPEGTVFAVRLPV</sequence>
<evidence type="ECO:0000256" key="5">
    <source>
        <dbReference type="ARBA" id="ARBA00022553"/>
    </source>
</evidence>
<evidence type="ECO:0000256" key="3">
    <source>
        <dbReference type="ARBA" id="ARBA00012438"/>
    </source>
</evidence>